<evidence type="ECO:0000256" key="1">
    <source>
        <dbReference type="SAM" id="MobiDB-lite"/>
    </source>
</evidence>
<dbReference type="AlphaFoldDB" id="A0A7J6UZE1"/>
<accession>A0A7J6UZE1</accession>
<evidence type="ECO:0000313" key="2">
    <source>
        <dbReference type="EMBL" id="KAF5177798.1"/>
    </source>
</evidence>
<evidence type="ECO:0000313" key="3">
    <source>
        <dbReference type="Proteomes" id="UP000554482"/>
    </source>
</evidence>
<name>A0A7J6UZE1_THATH</name>
<keyword evidence="3" id="KW-1185">Reference proteome</keyword>
<feature type="compositionally biased region" description="Basic and acidic residues" evidence="1">
    <location>
        <begin position="57"/>
        <end position="66"/>
    </location>
</feature>
<reference evidence="2 3" key="1">
    <citation type="submission" date="2020-06" db="EMBL/GenBank/DDBJ databases">
        <title>Transcriptomic and genomic resources for Thalictrum thalictroides and T. hernandezii: Facilitating candidate gene discovery in an emerging model plant lineage.</title>
        <authorList>
            <person name="Arias T."/>
            <person name="Riano-Pachon D.M."/>
            <person name="Di Stilio V.S."/>
        </authorList>
    </citation>
    <scope>NUCLEOTIDE SEQUENCE [LARGE SCALE GENOMIC DNA]</scope>
    <source>
        <strain evidence="3">cv. WT478/WT964</strain>
        <tissue evidence="2">Leaves</tissue>
    </source>
</reference>
<dbReference type="Proteomes" id="UP000554482">
    <property type="component" value="Unassembled WGS sequence"/>
</dbReference>
<sequence length="140" mass="15796">MAMGSCSSNMDTQDSSSKRKDLASSFIVHSRAGNLVLAVAVLREEVKGLREEKARLRDEMEVRRNQQEGNQDDVADNQVSRYDKQLDQHPTIHSQNKDIFSILATKLKKENSSREHLGTSFISQSTWNLFSFTNSPSVAH</sequence>
<gene>
    <name evidence="2" type="ORF">FRX31_032614</name>
</gene>
<protein>
    <submittedName>
        <fullName evidence="2">Uncharacterized protein</fullName>
    </submittedName>
</protein>
<proteinExistence type="predicted"/>
<organism evidence="2 3">
    <name type="scientific">Thalictrum thalictroides</name>
    <name type="common">Rue-anemone</name>
    <name type="synonym">Anemone thalictroides</name>
    <dbReference type="NCBI Taxonomy" id="46969"/>
    <lineage>
        <taxon>Eukaryota</taxon>
        <taxon>Viridiplantae</taxon>
        <taxon>Streptophyta</taxon>
        <taxon>Embryophyta</taxon>
        <taxon>Tracheophyta</taxon>
        <taxon>Spermatophyta</taxon>
        <taxon>Magnoliopsida</taxon>
        <taxon>Ranunculales</taxon>
        <taxon>Ranunculaceae</taxon>
        <taxon>Thalictroideae</taxon>
        <taxon>Thalictrum</taxon>
    </lineage>
</organism>
<dbReference type="EMBL" id="JABWDY010040899">
    <property type="protein sequence ID" value="KAF5177798.1"/>
    <property type="molecule type" value="Genomic_DNA"/>
</dbReference>
<feature type="region of interest" description="Disordered" evidence="1">
    <location>
        <begin position="57"/>
        <end position="78"/>
    </location>
</feature>
<comment type="caution">
    <text evidence="2">The sequence shown here is derived from an EMBL/GenBank/DDBJ whole genome shotgun (WGS) entry which is preliminary data.</text>
</comment>